<feature type="transmembrane region" description="Helical" evidence="1">
    <location>
        <begin position="163"/>
        <end position="184"/>
    </location>
</feature>
<keyword evidence="1" id="KW-0812">Transmembrane</keyword>
<feature type="transmembrane region" description="Helical" evidence="1">
    <location>
        <begin position="425"/>
        <end position="449"/>
    </location>
</feature>
<dbReference type="EMBL" id="BSDI01000056">
    <property type="protein sequence ID" value="GLI02154.1"/>
    <property type="molecule type" value="Genomic_DNA"/>
</dbReference>
<feature type="transmembrane region" description="Helical" evidence="1">
    <location>
        <begin position="397"/>
        <end position="419"/>
    </location>
</feature>
<organism evidence="2 3">
    <name type="scientific">Phytohabitans aurantiacus</name>
    <dbReference type="NCBI Taxonomy" id="3016789"/>
    <lineage>
        <taxon>Bacteria</taxon>
        <taxon>Bacillati</taxon>
        <taxon>Actinomycetota</taxon>
        <taxon>Actinomycetes</taxon>
        <taxon>Micromonosporales</taxon>
        <taxon>Micromonosporaceae</taxon>
    </lineage>
</organism>
<dbReference type="Proteomes" id="UP001144280">
    <property type="component" value="Unassembled WGS sequence"/>
</dbReference>
<evidence type="ECO:0000313" key="2">
    <source>
        <dbReference type="EMBL" id="GLI02154.1"/>
    </source>
</evidence>
<reference evidence="2" key="1">
    <citation type="submission" date="2022-12" db="EMBL/GenBank/DDBJ databases">
        <title>New Phytohabitans aurantiacus sp. RD004123 nov., an actinomycete isolated from soil.</title>
        <authorList>
            <person name="Triningsih D.W."/>
            <person name="Harunari E."/>
            <person name="Igarashi Y."/>
        </authorList>
    </citation>
    <scope>NUCLEOTIDE SEQUENCE</scope>
    <source>
        <strain evidence="2">RD004123</strain>
    </source>
</reference>
<feature type="transmembrane region" description="Helical" evidence="1">
    <location>
        <begin position="491"/>
        <end position="510"/>
    </location>
</feature>
<feature type="transmembrane region" description="Helical" evidence="1">
    <location>
        <begin position="16"/>
        <end position="36"/>
    </location>
</feature>
<keyword evidence="1" id="KW-1133">Transmembrane helix</keyword>
<dbReference type="SUPFAM" id="SSF110296">
    <property type="entry name" value="Oligoxyloglucan reducing end-specific cellobiohydrolase"/>
    <property type="match status" value="1"/>
</dbReference>
<comment type="caution">
    <text evidence="2">The sequence shown here is derived from an EMBL/GenBank/DDBJ whole genome shotgun (WGS) entry which is preliminary data.</text>
</comment>
<feature type="transmembrane region" description="Helical" evidence="1">
    <location>
        <begin position="86"/>
        <end position="107"/>
    </location>
</feature>
<feature type="transmembrane region" description="Helical" evidence="1">
    <location>
        <begin position="56"/>
        <end position="74"/>
    </location>
</feature>
<feature type="transmembrane region" description="Helical" evidence="1">
    <location>
        <begin position="461"/>
        <end position="485"/>
    </location>
</feature>
<sequence length="528" mass="54840">MGGMSERVDIARRHRAAVLTWLTHPVTVLALVLLAVNDHILKAAYPGPVTGKLSDLAGLLVAPPVLATVAVLAVRRLPAAVAAHGAIVVVGVGFALTKAHPAGAAAASALWSLVRGQSVILADRTDLAALPVLALAAWLAARARRRPDPGRPWRLRPDLARRLSIVVVLPVATLAMAATSAVYYPSAVTVVPWRTGLAVGVAYTFQEPLPGDASAWRVSEDGATWRQLTPEEEPAFTASGRSPVTEQCAPAPANRDCYRVVPSHLRVEQSRDGGATWSVSWEITDRQRDLLAHRYPEIANVSTDLASRALAISARPGGYVVVVANGRDGLAVRDVGGEWRRTGVETSSQGSFNNPPQPLDRTPAGLLLAAVLAALLAGLITAGIAVGGAAVTRKTALVVFSTLLAVTAPLALFASLGLYSPDGMLQGFTGVVAIGLTLLAAVSGVGIVLSALNANAVRGRWAAWAVLAALVVAAAVMVPVLSVPWLNARPYPALGAVLAVILGIAVAARARRDEPPSFRDPPYPAPPG</sequence>
<keyword evidence="3" id="KW-1185">Reference proteome</keyword>
<keyword evidence="1" id="KW-0472">Membrane</keyword>
<proteinExistence type="predicted"/>
<feature type="transmembrane region" description="Helical" evidence="1">
    <location>
        <begin position="364"/>
        <end position="390"/>
    </location>
</feature>
<evidence type="ECO:0000256" key="1">
    <source>
        <dbReference type="SAM" id="Phobius"/>
    </source>
</evidence>
<name>A0ABQ5R5V3_9ACTN</name>
<evidence type="ECO:0008006" key="4">
    <source>
        <dbReference type="Google" id="ProtNLM"/>
    </source>
</evidence>
<protein>
    <recommendedName>
        <fullName evidence="4">MFS transporter</fullName>
    </recommendedName>
</protein>
<accession>A0ABQ5R5V3</accession>
<feature type="transmembrane region" description="Helical" evidence="1">
    <location>
        <begin position="127"/>
        <end position="143"/>
    </location>
</feature>
<gene>
    <name evidence="2" type="ORF">Pa4123_74320</name>
</gene>
<evidence type="ECO:0000313" key="3">
    <source>
        <dbReference type="Proteomes" id="UP001144280"/>
    </source>
</evidence>